<name>A0A2H4P6M9_9CAUD</name>
<organism evidence="1 2">
    <name type="scientific">Salmonella phage YSP2</name>
    <dbReference type="NCBI Taxonomy" id="2053686"/>
    <lineage>
        <taxon>Viruses</taxon>
        <taxon>Duplodnaviria</taxon>
        <taxon>Heunggongvirae</taxon>
        <taxon>Uroviricota</taxon>
        <taxon>Caudoviricetes</taxon>
        <taxon>Drexlerviridae</taxon>
        <taxon>Tempevirinae</taxon>
        <taxon>Tlsvirus</taxon>
        <taxon>Tlsvirus YSP2</taxon>
    </lineage>
</organism>
<gene>
    <name evidence="1" type="ORF">YSP2_104</name>
</gene>
<dbReference type="EMBL" id="MG241338">
    <property type="protein sequence ID" value="ATW57846.1"/>
    <property type="molecule type" value="Genomic_DNA"/>
</dbReference>
<proteinExistence type="predicted"/>
<keyword evidence="2" id="KW-1185">Reference proteome</keyword>
<evidence type="ECO:0000313" key="1">
    <source>
        <dbReference type="EMBL" id="ATW57846.1"/>
    </source>
</evidence>
<sequence length="34" mass="4110">MFIAFDFNVLQRVFKNYADFGTYPYIYIYPGAYT</sequence>
<dbReference type="Proteomes" id="UP000240211">
    <property type="component" value="Segment"/>
</dbReference>
<evidence type="ECO:0000313" key="2">
    <source>
        <dbReference type="Proteomes" id="UP000240211"/>
    </source>
</evidence>
<reference evidence="2" key="1">
    <citation type="submission" date="2017-10" db="EMBL/GenBank/DDBJ databases">
        <authorList>
            <person name="Tie K."/>
            <person name="Feng X."/>
            <person name="Yuan Y."/>
        </authorList>
    </citation>
    <scope>NUCLEOTIDE SEQUENCE [LARGE SCALE GENOMIC DNA]</scope>
</reference>
<protein>
    <submittedName>
        <fullName evidence="1">Uncharacterized protein</fullName>
    </submittedName>
</protein>
<accession>A0A2H4P6M9</accession>